<dbReference type="Proteomes" id="UP000009007">
    <property type="component" value="Chromosome I"/>
</dbReference>
<dbReference type="KEGG" id="mbg:BN140_1757"/>
<keyword evidence="7" id="KW-1185">Reference proteome</keyword>
<feature type="transmembrane region" description="Helical" evidence="4">
    <location>
        <begin position="636"/>
        <end position="654"/>
    </location>
</feature>
<name>I7L057_METBM</name>
<keyword evidence="4" id="KW-1133">Transmembrane helix</keyword>
<keyword evidence="2" id="KW-0677">Repeat</keyword>
<evidence type="ECO:0000256" key="2">
    <source>
        <dbReference type="ARBA" id="ARBA00022737"/>
    </source>
</evidence>
<dbReference type="InterPro" id="IPR001330">
    <property type="entry name" value="Prenyltrans"/>
</dbReference>
<dbReference type="GO" id="GO:0003824">
    <property type="term" value="F:catalytic activity"/>
    <property type="evidence" value="ECO:0007669"/>
    <property type="project" value="InterPro"/>
</dbReference>
<dbReference type="HOGENOM" id="CLU_417768_0_0_2"/>
<dbReference type="PROSITE" id="PS50983">
    <property type="entry name" value="FE_B12_PBP"/>
    <property type="match status" value="1"/>
</dbReference>
<dbReference type="Gene3D" id="1.50.10.20">
    <property type="match status" value="2"/>
</dbReference>
<evidence type="ECO:0000256" key="1">
    <source>
        <dbReference type="ARBA" id="ARBA00022729"/>
    </source>
</evidence>
<dbReference type="GO" id="GO:0071281">
    <property type="term" value="P:cellular response to iron ion"/>
    <property type="evidence" value="ECO:0007669"/>
    <property type="project" value="TreeGrafter"/>
</dbReference>
<dbReference type="InterPro" id="IPR002491">
    <property type="entry name" value="ABC_transptr_periplasmic_BD"/>
</dbReference>
<keyword evidence="4" id="KW-0472">Membrane</keyword>
<feature type="domain" description="Fe/B12 periplasmic-binding" evidence="5">
    <location>
        <begin position="365"/>
        <end position="620"/>
    </location>
</feature>
<evidence type="ECO:0000313" key="7">
    <source>
        <dbReference type="Proteomes" id="UP000009007"/>
    </source>
</evidence>
<dbReference type="SUPFAM" id="SSF48239">
    <property type="entry name" value="Terpenoid cyclases/Protein prenyltransferases"/>
    <property type="match status" value="2"/>
</dbReference>
<feature type="region of interest" description="Disordered" evidence="3">
    <location>
        <begin position="309"/>
        <end position="348"/>
    </location>
</feature>
<dbReference type="AlphaFoldDB" id="I7L057"/>
<sequence>MKHGISILLILLLCIASCVAYPMDPGDPAIQASLDYLRDCQKSDGGFGEAGRESSPGTSSWTIMAAVAAGEDPRGWVKNGNSTIDYLRSMNDDILAKGGTVDIARTILTLVAVEEDPRALCGTDYVAELKSRVKPSGQAGDHVFTTIWTIIALASVGEETDASAAWLASQQNADGGFPWTPGAESDPDDTGAALEALAAAGISHDAAAVQNALAYLKGMQQEDGGFHYGGTSATNSASDSWVIQGIVAAGGNPAEWRADKTSVVDHLIGLQNPDGSFRHTTYVTDNPCGMTASAVPALLGKPYPVTPSETLPLSPATPAPHVTTTAPTATPARTPAPAATGTGGGTVTVTDDFGETVTIRGIPQRIVSLAPSNTEILYDLGLEDRIVGITDYCNYPPAAADKPKVGGYSTISIERVLAADPDLVFAALGNTEDVVNRLRSLGMTVVSLNPETINDVLHDIELVGAATGQEEQAAACVKELRARIQAVTEKTEGLTEKPSVAHVIWYDPIWVSGKGTFQDEVITMTGGVNAFGSVEGWSIIGLEEFLTSDPEYILVSSGTGMGEGGYDIVYDYFMNEPRMQQLDAVRNGHVYVIDADIISRGSPRIVDALEEVAGDLHPDLFGTSVPDTTPVAQSPGFGVIALICAFFAVFLIRVKR</sequence>
<dbReference type="RefSeq" id="WP_014867654.1">
    <property type="nucleotide sequence ID" value="NC_018227.2"/>
</dbReference>
<accession>I7L057</accession>
<evidence type="ECO:0000313" key="6">
    <source>
        <dbReference type="EMBL" id="CCJ36680.1"/>
    </source>
</evidence>
<feature type="compositionally biased region" description="Low complexity" evidence="3">
    <location>
        <begin position="319"/>
        <end position="340"/>
    </location>
</feature>
<reference evidence="7" key="1">
    <citation type="journal article" date="2012" name="J. Bacteriol.">
        <title>Complete genome sequence of the hydrogenotrophic, methanogenic archaeon Methanoculleus bourgensis strain MS2T, isolated from a sewage sludge digester.</title>
        <authorList>
            <person name="Maus I."/>
            <person name="Wibberg D."/>
            <person name="Stantscheff R."/>
            <person name="Eikmeyer F.G."/>
            <person name="Seffner A."/>
            <person name="Boelter J."/>
            <person name="Szczepanowski R."/>
            <person name="Blom J."/>
            <person name="Jaenicke S."/>
            <person name="Konig H."/>
            <person name="Puhler A."/>
            <person name="Schluter A."/>
        </authorList>
    </citation>
    <scope>NUCLEOTIDE SEQUENCE [LARGE SCALE GENOMIC DNA]</scope>
    <source>
        <strain evidence="7">ATCC 43281 / DSM 3045 / OCM 15 / MS2</strain>
    </source>
</reference>
<dbReference type="BioCyc" id="MBOU1201294:BN140_RS08775-MONOMER"/>
<dbReference type="PATRIC" id="fig|1201294.9.peg.1925"/>
<dbReference type="STRING" id="1201294.BN140_1757"/>
<evidence type="ECO:0000256" key="3">
    <source>
        <dbReference type="SAM" id="MobiDB-lite"/>
    </source>
</evidence>
<dbReference type="EMBL" id="HE964772">
    <property type="protein sequence ID" value="CCJ36680.1"/>
    <property type="molecule type" value="Genomic_DNA"/>
</dbReference>
<gene>
    <name evidence="6" type="ordered locus">BN140_1757</name>
</gene>
<dbReference type="PANTHER" id="PTHR30535">
    <property type="entry name" value="VITAMIN B12-BINDING PROTEIN"/>
    <property type="match status" value="1"/>
</dbReference>
<dbReference type="Gene3D" id="3.40.50.1980">
    <property type="entry name" value="Nitrogenase molybdenum iron protein domain"/>
    <property type="match status" value="2"/>
</dbReference>
<keyword evidence="1" id="KW-0732">Signal</keyword>
<dbReference type="NCBIfam" id="NF038402">
    <property type="entry name" value="TroA_like"/>
    <property type="match status" value="1"/>
</dbReference>
<dbReference type="GeneID" id="13355220"/>
<keyword evidence="4" id="KW-0812">Transmembrane</keyword>
<evidence type="ECO:0000259" key="5">
    <source>
        <dbReference type="PROSITE" id="PS50983"/>
    </source>
</evidence>
<dbReference type="PANTHER" id="PTHR30535:SF34">
    <property type="entry name" value="MOLYBDATE-BINDING PROTEIN MOLA"/>
    <property type="match status" value="1"/>
</dbReference>
<dbReference type="InterPro" id="IPR054828">
    <property type="entry name" value="Vit_B12_bind_prot"/>
</dbReference>
<dbReference type="CDD" id="cd00688">
    <property type="entry name" value="ISOPREN_C2_like"/>
    <property type="match status" value="1"/>
</dbReference>
<dbReference type="InterPro" id="IPR008930">
    <property type="entry name" value="Terpenoid_cyclase/PrenylTrfase"/>
</dbReference>
<dbReference type="InterPro" id="IPR050902">
    <property type="entry name" value="ABC_Transporter_SBP"/>
</dbReference>
<protein>
    <submittedName>
        <fullName evidence="6">ABC-type Fe3+-hydroxamate transport system, periplasmic component</fullName>
    </submittedName>
</protein>
<dbReference type="Pfam" id="PF01497">
    <property type="entry name" value="Peripla_BP_2"/>
    <property type="match status" value="1"/>
</dbReference>
<dbReference type="Pfam" id="PF00432">
    <property type="entry name" value="Prenyltrans"/>
    <property type="match status" value="2"/>
</dbReference>
<dbReference type="CDD" id="cd01144">
    <property type="entry name" value="BtuF"/>
    <property type="match status" value="1"/>
</dbReference>
<proteinExistence type="predicted"/>
<dbReference type="SUPFAM" id="SSF53807">
    <property type="entry name" value="Helical backbone' metal receptor"/>
    <property type="match status" value="1"/>
</dbReference>
<evidence type="ECO:0000256" key="4">
    <source>
        <dbReference type="SAM" id="Phobius"/>
    </source>
</evidence>
<organism evidence="6 7">
    <name type="scientific">Methanoculleus bourgensis (strain ATCC 43281 / DSM 3045 / OCM 15 / MS2)</name>
    <name type="common">Methanogenium bourgense</name>
    <dbReference type="NCBI Taxonomy" id="1201294"/>
    <lineage>
        <taxon>Archaea</taxon>
        <taxon>Methanobacteriati</taxon>
        <taxon>Methanobacteriota</taxon>
        <taxon>Stenosarchaea group</taxon>
        <taxon>Methanomicrobia</taxon>
        <taxon>Methanomicrobiales</taxon>
        <taxon>Methanomicrobiaceae</taxon>
        <taxon>Methanoculleus</taxon>
    </lineage>
</organism>